<protein>
    <submittedName>
        <fullName evidence="2">Uncharacterized protein</fullName>
    </submittedName>
</protein>
<evidence type="ECO:0000313" key="2">
    <source>
        <dbReference type="EMBL" id="RFD18821.1"/>
    </source>
</evidence>
<sequence length="70" mass="7475">MSETTTSHLDLDLAEKVLKIANLHADSELKNAQRAFLPWQFMLSALGLAFTAGAGLAAGVFALMKWKVGG</sequence>
<dbReference type="Proteomes" id="UP000262371">
    <property type="component" value="Unassembled WGS sequence"/>
</dbReference>
<keyword evidence="1" id="KW-0472">Membrane</keyword>
<accession>A0A371YX80</accession>
<gene>
    <name evidence="2" type="ORF">DY926_14555</name>
</gene>
<keyword evidence="1" id="KW-0812">Transmembrane</keyword>
<proteinExistence type="predicted"/>
<dbReference type="RefSeq" id="WP_116704028.1">
    <property type="nucleotide sequence ID" value="NZ_QUWV01000150.1"/>
</dbReference>
<feature type="transmembrane region" description="Helical" evidence="1">
    <location>
        <begin position="41"/>
        <end position="64"/>
    </location>
</feature>
<evidence type="ECO:0000313" key="3">
    <source>
        <dbReference type="Proteomes" id="UP000262371"/>
    </source>
</evidence>
<dbReference type="EMBL" id="QUWV01000150">
    <property type="protein sequence ID" value="RFD18821.1"/>
    <property type="molecule type" value="Genomic_DNA"/>
</dbReference>
<evidence type="ECO:0000256" key="1">
    <source>
        <dbReference type="SAM" id="Phobius"/>
    </source>
</evidence>
<comment type="caution">
    <text evidence="2">The sequence shown here is derived from an EMBL/GenBank/DDBJ whole genome shotgun (WGS) entry which is preliminary data.</text>
</comment>
<organism evidence="2 3">
    <name type="scientific">Komagataeibacter melaceti</name>
    <dbReference type="NCBI Taxonomy" id="2766577"/>
    <lineage>
        <taxon>Bacteria</taxon>
        <taxon>Pseudomonadati</taxon>
        <taxon>Pseudomonadota</taxon>
        <taxon>Alphaproteobacteria</taxon>
        <taxon>Acetobacterales</taxon>
        <taxon>Acetobacteraceae</taxon>
        <taxon>Komagataeibacter</taxon>
    </lineage>
</organism>
<keyword evidence="1" id="KW-1133">Transmembrane helix</keyword>
<dbReference type="OrthoDB" id="7283518at2"/>
<dbReference type="AlphaFoldDB" id="A0A371YX80"/>
<keyword evidence="3" id="KW-1185">Reference proteome</keyword>
<name>A0A371YX80_9PROT</name>
<reference evidence="2 3" key="1">
    <citation type="submission" date="2018-08" db="EMBL/GenBank/DDBJ databases">
        <title>Komagataeibacter sp. AV 382.</title>
        <authorList>
            <person name="Skraban J."/>
            <person name="Trcek J."/>
        </authorList>
    </citation>
    <scope>NUCLEOTIDE SEQUENCE [LARGE SCALE GENOMIC DNA]</scope>
    <source>
        <strain evidence="2 3">AV 382</strain>
    </source>
</reference>